<sequence length="831" mass="96296">MPHNSRSHFLELKFSDEPEENGKYRVYSENFQINDVASRVFGLPDNCFEVEGLSYYSLTGIWISEKNKKKYDEVKQLSLIIPGFFDRQPVYMRRFVKVLGNQGQEWFLSFHFRELPQVGSVNSWIKEFSDSQIKLIFQESREYRCLFLSKANYELFSKYINEKLSFLPELLSLDDLITTVTKYPYRLSQEILPKLMELKEGKRVFDPVKKVYTPLSAAWLVFEKHSEDKYFVDKHCDNPVYRIKSIKRKFSKWGINLTTLRLEDYTDENNNVRTAIFVSKKEKRIIKDKSEEVDLFGLEKASNYASRFFVKHNSGGKTQYISFLLGNQEVQNCKPFLRKIVMPEINIEDNSFIYSEEQYARYVNYFADKDQRVREPVSIREFAKLIQVKHSRSIPHPVSKLLKGSLSLESNFQHGSRSKKRYLALLEAKQDLASALNQSATPSTAPIAIEEVKQKAALLPSPALNKTDFAQNKKLKTDTSSRVKSKRLIESPPDSPVFKQQISMPSAQQMNPPALRQPRKRFIESPPSSPEFQHNANGEFSQVDQSNELAVAARLLTTFSGSFHNTSNKRFKQELEIQSSSEPFVPRPIKQEIFKLNTDNIIAQMRKLLLPYIKDKTAKRNCGNVTYQCILTLEKLIKGESVEKLSISRRDTGKDQSTQSIQYLTAIKQEQTNHLRINAVAMRCTKGLHSALPFFQEYEVCDIDNPKEDAKTEIHIDPDQVPFQRVRYDQVNTELKDKAAQNQMALIGQLDFIDCYNSKEGHVIAFLATAENVFYFEIDRLYSTDPILTDIGAEYLFDDLNGEYLTECHYIIHNRFKVELENQPTISFACR</sequence>
<dbReference type="Proteomes" id="UP000054908">
    <property type="component" value="Unassembled WGS sequence"/>
</dbReference>
<organism evidence="2 3">
    <name type="scientific">Legionella maceachernii</name>
    <dbReference type="NCBI Taxonomy" id="466"/>
    <lineage>
        <taxon>Bacteria</taxon>
        <taxon>Pseudomonadati</taxon>
        <taxon>Pseudomonadota</taxon>
        <taxon>Gammaproteobacteria</taxon>
        <taxon>Legionellales</taxon>
        <taxon>Legionellaceae</taxon>
        <taxon>Legionella</taxon>
    </lineage>
</organism>
<gene>
    <name evidence="2" type="ORF">Lmac_1976</name>
</gene>
<evidence type="ECO:0000256" key="1">
    <source>
        <dbReference type="SAM" id="MobiDB-lite"/>
    </source>
</evidence>
<reference evidence="2 3" key="1">
    <citation type="submission" date="2015-11" db="EMBL/GenBank/DDBJ databases">
        <title>Genomic analysis of 38 Legionella species identifies large and diverse effector repertoires.</title>
        <authorList>
            <person name="Burstein D."/>
            <person name="Amaro F."/>
            <person name="Zusman T."/>
            <person name="Lifshitz Z."/>
            <person name="Cohen O."/>
            <person name="Gilbert J.A."/>
            <person name="Pupko T."/>
            <person name="Shuman H.A."/>
            <person name="Segal G."/>
        </authorList>
    </citation>
    <scope>NUCLEOTIDE SEQUENCE [LARGE SCALE GENOMIC DNA]</scope>
    <source>
        <strain evidence="2 3">PX-1-G2-E2</strain>
    </source>
</reference>
<evidence type="ECO:0000313" key="2">
    <source>
        <dbReference type="EMBL" id="KTD25612.1"/>
    </source>
</evidence>
<protein>
    <submittedName>
        <fullName evidence="2">Uncharacterized protein</fullName>
    </submittedName>
</protein>
<dbReference type="AlphaFoldDB" id="A0A0W0VZS4"/>
<name>A0A0W0VZS4_9GAMM</name>
<comment type="caution">
    <text evidence="2">The sequence shown here is derived from an EMBL/GenBank/DDBJ whole genome shotgun (WGS) entry which is preliminary data.</text>
</comment>
<dbReference type="PATRIC" id="fig|466.6.peg.2084"/>
<dbReference type="EMBL" id="LNYL01000044">
    <property type="protein sequence ID" value="KTD25612.1"/>
    <property type="molecule type" value="Genomic_DNA"/>
</dbReference>
<feature type="region of interest" description="Disordered" evidence="1">
    <location>
        <begin position="470"/>
        <end position="498"/>
    </location>
</feature>
<accession>A0A0W0VZS4</accession>
<dbReference type="STRING" id="466.Lmac_1976"/>
<evidence type="ECO:0000313" key="3">
    <source>
        <dbReference type="Proteomes" id="UP000054908"/>
    </source>
</evidence>
<proteinExistence type="predicted"/>
<keyword evidence="3" id="KW-1185">Reference proteome</keyword>